<gene>
    <name evidence="1" type="ORF">Ciccas_007974</name>
</gene>
<feature type="non-terminal residue" evidence="1">
    <location>
        <position position="225"/>
    </location>
</feature>
<comment type="caution">
    <text evidence="1">The sequence shown here is derived from an EMBL/GenBank/DDBJ whole genome shotgun (WGS) entry which is preliminary data.</text>
</comment>
<keyword evidence="2" id="KW-1185">Reference proteome</keyword>
<sequence>MLERYLGSQDIFYVRIAHKMLMAVGIFLRKENFTRYQKLSDLCSKIAAKDFEMRVEVEDIQKILSLKKSNEECIKRSEQLKKKIKTWSQGLATSSISRLGFSLKDVESIPTKGRWWHVGSSYHPDKDQIYSSKTAKKGPDFQLDAQFEESAKVLGFETPFRQKLFQILVSTSGGPDATAATLLKACSTTTGSHGVRSAEHKEREMIQLVLHCLLSEHPFNQFYAR</sequence>
<protein>
    <submittedName>
        <fullName evidence="1">Uncharacterized protein</fullName>
    </submittedName>
</protein>
<dbReference type="AlphaFoldDB" id="A0ABD2Q3W6"/>
<evidence type="ECO:0000313" key="2">
    <source>
        <dbReference type="Proteomes" id="UP001626550"/>
    </source>
</evidence>
<name>A0ABD2Q3W6_9PLAT</name>
<dbReference type="Proteomes" id="UP001626550">
    <property type="component" value="Unassembled WGS sequence"/>
</dbReference>
<reference evidence="1 2" key="1">
    <citation type="submission" date="2024-11" db="EMBL/GenBank/DDBJ databases">
        <title>Adaptive evolution of stress response genes in parasites aligns with host niche diversity.</title>
        <authorList>
            <person name="Hahn C."/>
            <person name="Resl P."/>
        </authorList>
    </citation>
    <scope>NUCLEOTIDE SEQUENCE [LARGE SCALE GENOMIC DNA]</scope>
    <source>
        <strain evidence="1">EGGRZ-B1_66</strain>
        <tissue evidence="1">Body</tissue>
    </source>
</reference>
<evidence type="ECO:0000313" key="1">
    <source>
        <dbReference type="EMBL" id="KAL3313421.1"/>
    </source>
</evidence>
<dbReference type="EMBL" id="JBJKFK010001309">
    <property type="protein sequence ID" value="KAL3313421.1"/>
    <property type="molecule type" value="Genomic_DNA"/>
</dbReference>
<accession>A0ABD2Q3W6</accession>
<proteinExistence type="predicted"/>
<organism evidence="1 2">
    <name type="scientific">Cichlidogyrus casuarinus</name>
    <dbReference type="NCBI Taxonomy" id="1844966"/>
    <lineage>
        <taxon>Eukaryota</taxon>
        <taxon>Metazoa</taxon>
        <taxon>Spiralia</taxon>
        <taxon>Lophotrochozoa</taxon>
        <taxon>Platyhelminthes</taxon>
        <taxon>Monogenea</taxon>
        <taxon>Monopisthocotylea</taxon>
        <taxon>Dactylogyridea</taxon>
        <taxon>Ancyrocephalidae</taxon>
        <taxon>Cichlidogyrus</taxon>
    </lineage>
</organism>